<dbReference type="EC" id="2.7.7.7" evidence="1"/>
<dbReference type="InterPro" id="IPR027417">
    <property type="entry name" value="P-loop_NTPase"/>
</dbReference>
<dbReference type="GO" id="GO:0008408">
    <property type="term" value="F:3'-5' exonuclease activity"/>
    <property type="evidence" value="ECO:0007669"/>
    <property type="project" value="InterPro"/>
</dbReference>
<evidence type="ECO:0000313" key="9">
    <source>
        <dbReference type="EMBL" id="OCA91623.1"/>
    </source>
</evidence>
<dbReference type="PANTHER" id="PTHR11669">
    <property type="entry name" value="REPLICATION FACTOR C / DNA POLYMERASE III GAMMA-TAU SUBUNIT"/>
    <property type="match status" value="1"/>
</dbReference>
<name>A0A1B9B6D0_9BACI</name>
<dbReference type="NCBIfam" id="NF005972">
    <property type="entry name" value="PRK08058.1"/>
    <property type="match status" value="1"/>
</dbReference>
<dbReference type="EMBL" id="MAYT01000008">
    <property type="protein sequence ID" value="OCA91623.1"/>
    <property type="molecule type" value="Genomic_DNA"/>
</dbReference>
<evidence type="ECO:0000256" key="3">
    <source>
        <dbReference type="ARBA" id="ARBA00022679"/>
    </source>
</evidence>
<dbReference type="InterPro" id="IPR050238">
    <property type="entry name" value="DNA_Rep/Repair_Clamp_Loader"/>
</dbReference>
<dbReference type="NCBIfam" id="TIGR00678">
    <property type="entry name" value="holB"/>
    <property type="match status" value="1"/>
</dbReference>
<accession>A0A1B9B6D0</accession>
<protein>
    <recommendedName>
        <fullName evidence="2">DNA polymerase III subunit delta'</fullName>
        <ecNumber evidence="1">2.7.7.7</ecNumber>
    </recommendedName>
</protein>
<keyword evidence="3" id="KW-0808">Transferase</keyword>
<evidence type="ECO:0000256" key="6">
    <source>
        <dbReference type="ARBA" id="ARBA00022932"/>
    </source>
</evidence>
<reference evidence="10" key="1">
    <citation type="submission" date="2016-05" db="EMBL/GenBank/DDBJ databases">
        <authorList>
            <person name="Liu B."/>
            <person name="Wang J."/>
            <person name="Zhu Y."/>
            <person name="Liu G."/>
            <person name="Chen Q."/>
            <person name="Chen Z."/>
            <person name="Lan J."/>
            <person name="Che J."/>
            <person name="Ge C."/>
            <person name="Shi H."/>
            <person name="Pan Z."/>
            <person name="Liu X."/>
        </authorList>
    </citation>
    <scope>NUCLEOTIDE SEQUENCE [LARGE SCALE GENOMIC DNA]</scope>
    <source>
        <strain evidence="10">FJAT-27215</strain>
    </source>
</reference>
<dbReference type="Pfam" id="PF13177">
    <property type="entry name" value="DNA_pol3_delta2"/>
    <property type="match status" value="1"/>
</dbReference>
<organism evidence="9 10">
    <name type="scientific">Pseudobacillus wudalianchiensis</name>
    <dbReference type="NCBI Taxonomy" id="1743143"/>
    <lineage>
        <taxon>Bacteria</taxon>
        <taxon>Bacillati</taxon>
        <taxon>Bacillota</taxon>
        <taxon>Bacilli</taxon>
        <taxon>Bacillales</taxon>
        <taxon>Bacillaceae</taxon>
        <taxon>Pseudobacillus</taxon>
    </lineage>
</organism>
<dbReference type="Gene3D" id="1.20.272.10">
    <property type="match status" value="1"/>
</dbReference>
<evidence type="ECO:0000259" key="8">
    <source>
        <dbReference type="Pfam" id="PF09115"/>
    </source>
</evidence>
<dbReference type="GO" id="GO:0009360">
    <property type="term" value="C:DNA polymerase III complex"/>
    <property type="evidence" value="ECO:0007669"/>
    <property type="project" value="InterPro"/>
</dbReference>
<comment type="catalytic activity">
    <reaction evidence="7">
        <text>DNA(n) + a 2'-deoxyribonucleoside 5'-triphosphate = DNA(n+1) + diphosphate</text>
        <dbReference type="Rhea" id="RHEA:22508"/>
        <dbReference type="Rhea" id="RHEA-COMP:17339"/>
        <dbReference type="Rhea" id="RHEA-COMP:17340"/>
        <dbReference type="ChEBI" id="CHEBI:33019"/>
        <dbReference type="ChEBI" id="CHEBI:61560"/>
        <dbReference type="ChEBI" id="CHEBI:173112"/>
        <dbReference type="EC" id="2.7.7.7"/>
    </reaction>
</comment>
<keyword evidence="5" id="KW-0235">DNA replication</keyword>
<gene>
    <name evidence="9" type="ORF">A8F95_21005</name>
</gene>
<feature type="domain" description="DNA polymerase III delta subunit C-terminal" evidence="8">
    <location>
        <begin position="247"/>
        <end position="328"/>
    </location>
</feature>
<dbReference type="GO" id="GO:0003887">
    <property type="term" value="F:DNA-directed DNA polymerase activity"/>
    <property type="evidence" value="ECO:0007669"/>
    <property type="project" value="UniProtKB-KW"/>
</dbReference>
<evidence type="ECO:0000313" key="10">
    <source>
        <dbReference type="Proteomes" id="UP000092578"/>
    </source>
</evidence>
<sequence length="335" mass="37657">MKVSDIWKDLNELQPIVLKMITNSLTKDRVAHAYLFEGDPGTGKKKTAFYFAKSLLCEEAGDRPCNECSNCRRIDSGNHPDVHMVEPDGLSIKKQQIVYLQQEFSKTAVESNRKIYIINHADKMTASAANSLLKFLEEPAADTVALLLTEQAQRMLPTILSRCQLLSFKSLPPALLKNKLIEKEVSLPMAALVSRLTNNFEEAFRLGTEEWFAQSRKIVLKLYEVLLKNPLEAMVKLQEDFNGHFKDKQQVSVALDLLLLLFKDLLSIQTGEEQGLAYPDQLALLKNTALHSSIVNTTEQITAILEAKRKLDANMNPQLLMEQLVLKLQGGASFV</sequence>
<evidence type="ECO:0000256" key="7">
    <source>
        <dbReference type="ARBA" id="ARBA00049244"/>
    </source>
</evidence>
<evidence type="ECO:0000256" key="1">
    <source>
        <dbReference type="ARBA" id="ARBA00012417"/>
    </source>
</evidence>
<dbReference type="GO" id="GO:0006261">
    <property type="term" value="P:DNA-templated DNA replication"/>
    <property type="evidence" value="ECO:0007669"/>
    <property type="project" value="TreeGrafter"/>
</dbReference>
<keyword evidence="10" id="KW-1185">Reference proteome</keyword>
<dbReference type="SUPFAM" id="SSF52540">
    <property type="entry name" value="P-loop containing nucleoside triphosphate hydrolases"/>
    <property type="match status" value="1"/>
</dbReference>
<dbReference type="InterPro" id="IPR004622">
    <property type="entry name" value="DNA_pol_HolB"/>
</dbReference>
<evidence type="ECO:0000256" key="5">
    <source>
        <dbReference type="ARBA" id="ARBA00022705"/>
    </source>
</evidence>
<evidence type="ECO:0000256" key="4">
    <source>
        <dbReference type="ARBA" id="ARBA00022695"/>
    </source>
</evidence>
<dbReference type="PANTHER" id="PTHR11669:SF8">
    <property type="entry name" value="DNA POLYMERASE III SUBUNIT DELTA"/>
    <property type="match status" value="1"/>
</dbReference>
<dbReference type="AlphaFoldDB" id="A0A1B9B6D0"/>
<dbReference type="Proteomes" id="UP000092578">
    <property type="component" value="Unassembled WGS sequence"/>
</dbReference>
<keyword evidence="6" id="KW-0239">DNA-directed DNA polymerase</keyword>
<evidence type="ECO:0000256" key="2">
    <source>
        <dbReference type="ARBA" id="ARBA00014363"/>
    </source>
</evidence>
<keyword evidence="4" id="KW-0548">Nucleotidyltransferase</keyword>
<dbReference type="Pfam" id="PF09115">
    <property type="entry name" value="DNApol3-delta_C"/>
    <property type="match status" value="1"/>
</dbReference>
<proteinExistence type="predicted"/>
<dbReference type="InterPro" id="IPR015199">
    <property type="entry name" value="DNA_pol_III_delta_C"/>
</dbReference>
<comment type="caution">
    <text evidence="9">The sequence shown here is derived from an EMBL/GenBank/DDBJ whole genome shotgun (WGS) entry which is preliminary data.</text>
</comment>
<dbReference type="Gene3D" id="3.40.50.300">
    <property type="entry name" value="P-loop containing nucleotide triphosphate hydrolases"/>
    <property type="match status" value="1"/>
</dbReference>
<dbReference type="FunFam" id="3.40.50.300:FF:001255">
    <property type="entry name" value="DNA polymerase III subunit delta"/>
    <property type="match status" value="1"/>
</dbReference>
<dbReference type="GO" id="GO:0003677">
    <property type="term" value="F:DNA binding"/>
    <property type="evidence" value="ECO:0007669"/>
    <property type="project" value="InterPro"/>
</dbReference>